<dbReference type="InterPro" id="IPR008269">
    <property type="entry name" value="Lon_proteolytic"/>
</dbReference>
<comment type="similarity">
    <text evidence="1">Belongs to the peptidase S16 family.</text>
</comment>
<keyword evidence="6" id="KW-1185">Reference proteome</keyword>
<name>A0ABR9QK12_9BACI</name>
<sequence length="343" mass="38295">MKRNSTYIKILVISSIIAIALTFVQLPYYVTKPGMATELQPLVNIEGGFDEEKGSFMLTTVRMGRANVFTYGWAHVNKYHFIYPIEQIRYEGESDEEYSNRQLHLMEGSKESAIAVAYRHANKPVTFEYHGVYVMSVLEGMPAYQMLKAGDRIYQVDGQAFQTSDEFIEIVSKKQEGDQVELDYERNGQQETITIPIAKFPDDPAKFGIGISLVTDREISVEPDITINSEQIGGPSAGLMFSLEILNQLTEDDLTKGYEIAGTGTINEKGEVGRIGGISQKIVAAHNSGVEVFFAPNEKNSPKSNYNEALEAAKDIETEMKIVPVDTFQDALDYLNSLPKKND</sequence>
<dbReference type="InterPro" id="IPR020568">
    <property type="entry name" value="Ribosomal_Su5_D2-typ_SF"/>
</dbReference>
<dbReference type="InterPro" id="IPR014721">
    <property type="entry name" value="Ribsml_uS5_D2-typ_fold_subgr"/>
</dbReference>
<keyword evidence="2" id="KW-0472">Membrane</keyword>
<dbReference type="SUPFAM" id="SSF50156">
    <property type="entry name" value="PDZ domain-like"/>
    <property type="match status" value="1"/>
</dbReference>
<keyword evidence="1" id="KW-0645">Protease</keyword>
<dbReference type="PROSITE" id="PS51786">
    <property type="entry name" value="LON_PROTEOLYTIC"/>
    <property type="match status" value="1"/>
</dbReference>
<dbReference type="Pfam" id="PF05362">
    <property type="entry name" value="Lon_C"/>
    <property type="match status" value="1"/>
</dbReference>
<dbReference type="EC" id="3.4.21.53" evidence="1"/>
<protein>
    <recommendedName>
        <fullName evidence="1">endopeptidase La</fullName>
        <ecNumber evidence="1">3.4.21.53</ecNumber>
    </recommendedName>
</protein>
<gene>
    <name evidence="5" type="ORF">IMZ08_12310</name>
</gene>
<dbReference type="Gene3D" id="3.30.230.10">
    <property type="match status" value="1"/>
</dbReference>
<dbReference type="InterPro" id="IPR001478">
    <property type="entry name" value="PDZ"/>
</dbReference>
<evidence type="ECO:0000313" key="6">
    <source>
        <dbReference type="Proteomes" id="UP001516662"/>
    </source>
</evidence>
<keyword evidence="2" id="KW-0812">Transmembrane</keyword>
<reference evidence="5 6" key="1">
    <citation type="submission" date="2020-10" db="EMBL/GenBank/DDBJ databases">
        <title>Bacillus sp. HD4P25, an endophyte from a halophyte.</title>
        <authorList>
            <person name="Sun J.-Q."/>
        </authorList>
    </citation>
    <scope>NUCLEOTIDE SEQUENCE [LARGE SCALE GENOMIC DNA]</scope>
    <source>
        <strain evidence="5 6">YIM 93174</strain>
    </source>
</reference>
<evidence type="ECO:0000313" key="5">
    <source>
        <dbReference type="EMBL" id="MBE4908842.1"/>
    </source>
</evidence>
<dbReference type="PROSITE" id="PS50106">
    <property type="entry name" value="PDZ"/>
    <property type="match status" value="1"/>
</dbReference>
<keyword evidence="1" id="KW-0378">Hydrolase</keyword>
<feature type="domain" description="Lon proteolytic" evidence="4">
    <location>
        <begin position="189"/>
        <end position="338"/>
    </location>
</feature>
<keyword evidence="2" id="KW-1133">Transmembrane helix</keyword>
<dbReference type="RefSeq" id="WP_193536866.1">
    <property type="nucleotide sequence ID" value="NZ_JADCLJ010000020.1"/>
</dbReference>
<organism evidence="5 6">
    <name type="scientific">Litchfieldia luteola</name>
    <dbReference type="NCBI Taxonomy" id="682179"/>
    <lineage>
        <taxon>Bacteria</taxon>
        <taxon>Bacillati</taxon>
        <taxon>Bacillota</taxon>
        <taxon>Bacilli</taxon>
        <taxon>Bacillales</taxon>
        <taxon>Bacillaceae</taxon>
        <taxon>Litchfieldia</taxon>
    </lineage>
</organism>
<dbReference type="InterPro" id="IPR036034">
    <property type="entry name" value="PDZ_sf"/>
</dbReference>
<feature type="transmembrane region" description="Helical" evidence="2">
    <location>
        <begin position="7"/>
        <end position="30"/>
    </location>
</feature>
<dbReference type="PANTHER" id="PTHR10046">
    <property type="entry name" value="ATP DEPENDENT LON PROTEASE FAMILY MEMBER"/>
    <property type="match status" value="1"/>
</dbReference>
<evidence type="ECO:0000256" key="2">
    <source>
        <dbReference type="SAM" id="Phobius"/>
    </source>
</evidence>
<comment type="caution">
    <text evidence="5">The sequence shown here is derived from an EMBL/GenBank/DDBJ whole genome shotgun (WGS) entry which is preliminary data.</text>
</comment>
<proteinExistence type="inferred from homology"/>
<feature type="active site" evidence="1">
    <location>
        <position position="281"/>
    </location>
</feature>
<evidence type="ECO:0000259" key="3">
    <source>
        <dbReference type="PROSITE" id="PS50106"/>
    </source>
</evidence>
<evidence type="ECO:0000256" key="1">
    <source>
        <dbReference type="PROSITE-ProRule" id="PRU01122"/>
    </source>
</evidence>
<dbReference type="NCBIfam" id="NF041438">
    <property type="entry name" value="SepM_fam_S16"/>
    <property type="match status" value="1"/>
</dbReference>
<feature type="active site" evidence="1">
    <location>
        <position position="236"/>
    </location>
</feature>
<accession>A0ABR9QK12</accession>
<dbReference type="Gene3D" id="2.30.42.10">
    <property type="match status" value="1"/>
</dbReference>
<dbReference type="InterPro" id="IPR027065">
    <property type="entry name" value="Lon_Prtase"/>
</dbReference>
<dbReference type="Pfam" id="PF13180">
    <property type="entry name" value="PDZ_2"/>
    <property type="match status" value="1"/>
</dbReference>
<feature type="domain" description="PDZ" evidence="3">
    <location>
        <begin position="102"/>
        <end position="188"/>
    </location>
</feature>
<keyword evidence="1" id="KW-0720">Serine protease</keyword>
<dbReference type="EMBL" id="JADCLJ010000020">
    <property type="protein sequence ID" value="MBE4908842.1"/>
    <property type="molecule type" value="Genomic_DNA"/>
</dbReference>
<dbReference type="Proteomes" id="UP001516662">
    <property type="component" value="Unassembled WGS sequence"/>
</dbReference>
<comment type="catalytic activity">
    <reaction evidence="1">
        <text>Hydrolysis of proteins in presence of ATP.</text>
        <dbReference type="EC" id="3.4.21.53"/>
    </reaction>
</comment>
<dbReference type="SMART" id="SM00228">
    <property type="entry name" value="PDZ"/>
    <property type="match status" value="1"/>
</dbReference>
<dbReference type="SUPFAM" id="SSF54211">
    <property type="entry name" value="Ribosomal protein S5 domain 2-like"/>
    <property type="match status" value="1"/>
</dbReference>
<evidence type="ECO:0000259" key="4">
    <source>
        <dbReference type="PROSITE" id="PS51786"/>
    </source>
</evidence>